<comment type="caution">
    <text evidence="3">The sequence shown here is derived from an EMBL/GenBank/DDBJ whole genome shotgun (WGS) entry which is preliminary data.</text>
</comment>
<evidence type="ECO:0000256" key="1">
    <source>
        <dbReference type="HAMAP-Rule" id="MF_01526"/>
    </source>
</evidence>
<accession>A0A6I2GQ07</accession>
<reference evidence="5 7" key="2">
    <citation type="submission" date="2019-11" db="EMBL/GenBank/DDBJ databases">
        <title>Characterisation of Fundicoccus ignavus gen. nov. sp. nov., a novel genus of the family Aerococcaceae isolated from bulk tank milk.</title>
        <authorList>
            <person name="Siebert A."/>
            <person name="Huptas C."/>
            <person name="Wenning M."/>
            <person name="Scherer S."/>
            <person name="Doll E.V."/>
        </authorList>
    </citation>
    <scope>NUCLEOTIDE SEQUENCE [LARGE SCALE GENOMIC DNA]</scope>
    <source>
        <strain evidence="2 7">DSM 109653</strain>
        <strain evidence="3 5">WS4759</strain>
    </source>
</reference>
<dbReference type="InterPro" id="IPR010368">
    <property type="entry name" value="Com_YlbF"/>
</dbReference>
<dbReference type="EMBL" id="WJQS01000004">
    <property type="protein sequence ID" value="MRI85525.1"/>
    <property type="molecule type" value="Genomic_DNA"/>
</dbReference>
<dbReference type="EMBL" id="WJQT01000003">
    <property type="protein sequence ID" value="MRJ46715.1"/>
    <property type="molecule type" value="Genomic_DNA"/>
</dbReference>
<dbReference type="Proteomes" id="UP000430975">
    <property type="component" value="Unassembled WGS sequence"/>
</dbReference>
<keyword evidence="5" id="KW-1185">Reference proteome</keyword>
<dbReference type="InterPro" id="IPR023378">
    <property type="entry name" value="YheA/YmcA-like_dom_sf"/>
</dbReference>
<name>A0A6I2GQ07_9LACT</name>
<dbReference type="SUPFAM" id="SSF158622">
    <property type="entry name" value="YheA/YmcA-like"/>
    <property type="match status" value="1"/>
</dbReference>
<reference evidence="4 6" key="1">
    <citation type="submission" date="2019-11" db="EMBL/GenBank/DDBJ databases">
        <title>Characterisation of Fundicoccus ignavus gen. nov. sp. nov., a novel genus of the family Aerococcaceae from bulk tank milk.</title>
        <authorList>
            <person name="Siebert A."/>
            <person name="Huptas C."/>
            <person name="Wenning M."/>
            <person name="Scherer S."/>
            <person name="Doll E.V."/>
        </authorList>
    </citation>
    <scope>NUCLEOTIDE SEQUENCE [LARGE SCALE GENOMIC DNA]</scope>
    <source>
        <strain evidence="4 6">DSM 109652</strain>
    </source>
</reference>
<evidence type="ECO:0000313" key="4">
    <source>
        <dbReference type="EMBL" id="MRJ46715.1"/>
    </source>
</evidence>
<sequence length="115" mass="13277">MTANNIYDTANQLERDIRNLPVFKDLQEAYTAVQSNEASKELFNQFRDTSQELQMKQMQNQEVGEEEVAALQELFMKVTTDEAISKLMSSEQQLSQVIEDINKVIVKPLNELYQS</sequence>
<dbReference type="RefSeq" id="WP_153831802.1">
    <property type="nucleotide sequence ID" value="NZ_WJQR01000004.1"/>
</dbReference>
<dbReference type="AlphaFoldDB" id="A0A6I2GQ07"/>
<evidence type="ECO:0000313" key="2">
    <source>
        <dbReference type="EMBL" id="MRI81541.1"/>
    </source>
</evidence>
<proteinExistence type="inferred from homology"/>
<evidence type="ECO:0000313" key="6">
    <source>
        <dbReference type="Proteomes" id="UP000440066"/>
    </source>
</evidence>
<dbReference type="HAMAP" id="MF_01526">
    <property type="entry name" value="UPF0342"/>
    <property type="match status" value="1"/>
</dbReference>
<comment type="similarity">
    <text evidence="1">Belongs to the UPF0342 family.</text>
</comment>
<dbReference type="Proteomes" id="UP000440066">
    <property type="component" value="Unassembled WGS sequence"/>
</dbReference>
<dbReference type="EMBL" id="WJQR01000004">
    <property type="protein sequence ID" value="MRI81541.1"/>
    <property type="molecule type" value="Genomic_DNA"/>
</dbReference>
<gene>
    <name evidence="4" type="ORF">GF867_03910</name>
    <name evidence="3" type="ORF">GIY09_06490</name>
    <name evidence="2" type="ORF">GIY11_05875</name>
</gene>
<dbReference type="Pfam" id="PF06133">
    <property type="entry name" value="Com_YlbF"/>
    <property type="match status" value="1"/>
</dbReference>
<evidence type="ECO:0000313" key="5">
    <source>
        <dbReference type="Proteomes" id="UP000430975"/>
    </source>
</evidence>
<organism evidence="3 5">
    <name type="scientific">Fundicoccus ignavus</name>
    <dbReference type="NCBI Taxonomy" id="2664442"/>
    <lineage>
        <taxon>Bacteria</taxon>
        <taxon>Bacillati</taxon>
        <taxon>Bacillota</taxon>
        <taxon>Bacilli</taxon>
        <taxon>Lactobacillales</taxon>
        <taxon>Aerococcaceae</taxon>
        <taxon>Fundicoccus</taxon>
    </lineage>
</organism>
<protein>
    <recommendedName>
        <fullName evidence="1">UPF0342 protein GF867_03910</fullName>
    </recommendedName>
</protein>
<evidence type="ECO:0000313" key="3">
    <source>
        <dbReference type="EMBL" id="MRI85525.1"/>
    </source>
</evidence>
<dbReference type="Gene3D" id="1.20.1500.10">
    <property type="entry name" value="YheA/YmcA-like"/>
    <property type="match status" value="1"/>
</dbReference>
<dbReference type="Proteomes" id="UP000469870">
    <property type="component" value="Unassembled WGS sequence"/>
</dbReference>
<evidence type="ECO:0000313" key="7">
    <source>
        <dbReference type="Proteomes" id="UP000469870"/>
    </source>
</evidence>